<name>A0A346XYC3_9ACTN</name>
<comment type="similarity">
    <text evidence="1">Belongs to the CapA family.</text>
</comment>
<keyword evidence="4" id="KW-1185">Reference proteome</keyword>
<dbReference type="SUPFAM" id="SSF56300">
    <property type="entry name" value="Metallo-dependent phosphatases"/>
    <property type="match status" value="1"/>
</dbReference>
<feature type="domain" description="Capsule synthesis protein CapA" evidence="2">
    <location>
        <begin position="464"/>
        <end position="701"/>
    </location>
</feature>
<dbReference type="InterPro" id="IPR029052">
    <property type="entry name" value="Metallo-depent_PP-like"/>
</dbReference>
<gene>
    <name evidence="3" type="ORF">DVS28_a2539</name>
</gene>
<dbReference type="EMBL" id="CP031165">
    <property type="protein sequence ID" value="AXV07220.1"/>
    <property type="molecule type" value="Genomic_DNA"/>
</dbReference>
<dbReference type="Pfam" id="PF09587">
    <property type="entry name" value="PGA_cap"/>
    <property type="match status" value="1"/>
</dbReference>
<dbReference type="PANTHER" id="PTHR33393">
    <property type="entry name" value="POLYGLUTAMINE SYNTHESIS ACCESSORY PROTEIN RV0574C-RELATED"/>
    <property type="match status" value="1"/>
</dbReference>
<sequence length="767" mass="77644">MLLTVATSAGAGPALAPTVIDTPPARVAGADRTATSAAFLGMLAETAAVERVVVVPRDSTGVALAAAGLAGVLDAGVVLADAVPSDTVTTAVDTVHPIEVLTVGDAARADAWQQDGRVVTVLDAPGGPPALAAEMAREIARRHAEAGTPVPTRVLLASTTGLPDALAASAWAHEEGLPLLLTAASALDPHARFVVEQLGITDVTILGGTAAVSATVEEELRSSGLAVERVAGPTREHTALAVAARRGVGPNRVLVAAGDDPADAAAAGPWASVVGAALLPPGPTVAGALAERCGHGVVVQVAGGPVAVPEGQVAPLLAAAERCDGPNRPLTVRLAVAAPEDPEVVPTVVDVVADARGWNSRRLRIEAVGQDETMGLIVTPDGCGGAAVCRRGRTIVVDATTWRAADPDRRTRLVNLAVAVRLGVTLPDGCTGGVLQPLACPDGAPWPTDDQRRTLADTFVPSATIALTGDVHAERHIGSQAVAGQNPLDPVRDVLTAADVAVVNLETPLSTRGAPVPKTYTFRGPPEMAARLVEAGVDVASLANNHGLDYGPVAMLDTLDHADAVGLHVVGAGADATAAYAPALVETPAGTVAVVGLTRVLHTRTWEATATRAGLASAYDEAAAVAAVRAADAVADHVVVAIHWGAELADCPNADQRHLATLLVDAGADVIAGHHPHVLQGVQPLRDGLVAYSLGNFVWYHNRAPSRYTGVLTVELPLLDQPSWSFLPAEIGSDGRPHPAAGGTAAAITERLTSRSPGGAAGCGFPS</sequence>
<dbReference type="Pfam" id="PF04122">
    <property type="entry name" value="CW_binding_2"/>
    <property type="match status" value="1"/>
</dbReference>
<dbReference type="InterPro" id="IPR052169">
    <property type="entry name" value="CW_Biosynth-Accessory"/>
</dbReference>
<evidence type="ECO:0000256" key="1">
    <source>
        <dbReference type="ARBA" id="ARBA00005662"/>
    </source>
</evidence>
<reference evidence="3 4" key="1">
    <citation type="submission" date="2018-09" db="EMBL/GenBank/DDBJ databases">
        <title>Complete genome sequence of Euzebya sp. DY32-46 isolated from seawater of Pacific Ocean.</title>
        <authorList>
            <person name="Xu L."/>
            <person name="Wu Y.-H."/>
            <person name="Xu X.-W."/>
        </authorList>
    </citation>
    <scope>NUCLEOTIDE SEQUENCE [LARGE SCALE GENOMIC DNA]</scope>
    <source>
        <strain evidence="3 4">DY32-46</strain>
    </source>
</reference>
<dbReference type="KEGG" id="euz:DVS28_a2539"/>
<dbReference type="AlphaFoldDB" id="A0A346XYC3"/>
<proteinExistence type="inferred from homology"/>
<dbReference type="InterPro" id="IPR019079">
    <property type="entry name" value="Capsule_synth_CapA"/>
</dbReference>
<dbReference type="CDD" id="cd07381">
    <property type="entry name" value="MPP_CapA"/>
    <property type="match status" value="1"/>
</dbReference>
<evidence type="ECO:0000313" key="3">
    <source>
        <dbReference type="EMBL" id="AXV07220.1"/>
    </source>
</evidence>
<evidence type="ECO:0000313" key="4">
    <source>
        <dbReference type="Proteomes" id="UP000264006"/>
    </source>
</evidence>
<accession>A0A346XYC3</accession>
<dbReference type="Gene3D" id="3.60.21.10">
    <property type="match status" value="1"/>
</dbReference>
<dbReference type="InterPro" id="IPR007253">
    <property type="entry name" value="Cell_wall-bd_2"/>
</dbReference>
<dbReference type="SMART" id="SM00854">
    <property type="entry name" value="PGA_cap"/>
    <property type="match status" value="1"/>
</dbReference>
<evidence type="ECO:0000259" key="2">
    <source>
        <dbReference type="SMART" id="SM00854"/>
    </source>
</evidence>
<organism evidence="3 4">
    <name type="scientific">Euzebya pacifica</name>
    <dbReference type="NCBI Taxonomy" id="1608957"/>
    <lineage>
        <taxon>Bacteria</taxon>
        <taxon>Bacillati</taxon>
        <taxon>Actinomycetota</taxon>
        <taxon>Nitriliruptoria</taxon>
        <taxon>Euzebyales</taxon>
    </lineage>
</organism>
<dbReference type="Proteomes" id="UP000264006">
    <property type="component" value="Chromosome"/>
</dbReference>
<protein>
    <submittedName>
        <fullName evidence="3">Putative enzyme of poly-gamma-glutamate biosynthesis (Capsule formation)-like protein</fullName>
    </submittedName>
</protein>
<dbReference type="PANTHER" id="PTHR33393:SF13">
    <property type="entry name" value="PGA BIOSYNTHESIS PROTEIN CAPA"/>
    <property type="match status" value="1"/>
</dbReference>